<dbReference type="RefSeq" id="WP_090223150.1">
    <property type="nucleotide sequence ID" value="NZ_FOZP01000001.1"/>
</dbReference>
<evidence type="ECO:0000259" key="1">
    <source>
        <dbReference type="Pfam" id="PF00535"/>
    </source>
</evidence>
<dbReference type="GO" id="GO:0016740">
    <property type="term" value="F:transferase activity"/>
    <property type="evidence" value="ECO:0007669"/>
    <property type="project" value="UniProtKB-KW"/>
</dbReference>
<dbReference type="Pfam" id="PF00535">
    <property type="entry name" value="Glycos_transf_2"/>
    <property type="match status" value="1"/>
</dbReference>
<evidence type="ECO:0000313" key="3">
    <source>
        <dbReference type="Proteomes" id="UP000199312"/>
    </source>
</evidence>
<dbReference type="Gene3D" id="3.90.550.10">
    <property type="entry name" value="Spore Coat Polysaccharide Biosynthesis Protein SpsA, Chain A"/>
    <property type="match status" value="1"/>
</dbReference>
<dbReference type="AlphaFoldDB" id="A0A1I6P5M8"/>
<dbReference type="InterPro" id="IPR001173">
    <property type="entry name" value="Glyco_trans_2-like"/>
</dbReference>
<dbReference type="SUPFAM" id="SSF53448">
    <property type="entry name" value="Nucleotide-diphospho-sugar transferases"/>
    <property type="match status" value="1"/>
</dbReference>
<dbReference type="PANTHER" id="PTHR43685:SF3">
    <property type="entry name" value="SLR2126 PROTEIN"/>
    <property type="match status" value="1"/>
</dbReference>
<dbReference type="PANTHER" id="PTHR43685">
    <property type="entry name" value="GLYCOSYLTRANSFERASE"/>
    <property type="match status" value="1"/>
</dbReference>
<dbReference type="InterPro" id="IPR050834">
    <property type="entry name" value="Glycosyltransf_2"/>
</dbReference>
<sequence>MKFSLIICTYQRKEAIEQLLNSVTHQTLYPSEILVVDGSIDTETQTFIEASSYKNLHYFLVEATNRGLTKQRNFGISKVAIDSEIVCFLDDDTILTPTYFQELLKTYRIKPDALAVGGYIANEVKWSNAVIKNGYCIDGYCRKESVRFQLRKKLGLIDNTPPGFMPTYSHGRSIGHLPPSNKVYPVEFFMGGVASYKKEVVDKIQFSTYFEGYGLYEDLDFCLRVAKLGNLYVNTAAQLAHDHHEAGRPNKYKYGKMVVRNGWYVWRVKYPKPTLKAKLLFHLNVIVLLKLRFINSITGSHKKEAFTEALGRLVGWFSLFLNKPK</sequence>
<proteinExistence type="predicted"/>
<dbReference type="Proteomes" id="UP000199312">
    <property type="component" value="Unassembled WGS sequence"/>
</dbReference>
<organism evidence="2 3">
    <name type="scientific">Lutibacter maritimus</name>
    <dbReference type="NCBI Taxonomy" id="593133"/>
    <lineage>
        <taxon>Bacteria</taxon>
        <taxon>Pseudomonadati</taxon>
        <taxon>Bacteroidota</taxon>
        <taxon>Flavobacteriia</taxon>
        <taxon>Flavobacteriales</taxon>
        <taxon>Flavobacteriaceae</taxon>
        <taxon>Lutibacter</taxon>
    </lineage>
</organism>
<gene>
    <name evidence="2" type="ORF">SAMN04488006_0910</name>
</gene>
<evidence type="ECO:0000313" key="2">
    <source>
        <dbReference type="EMBL" id="SFS35388.1"/>
    </source>
</evidence>
<accession>A0A1I6P5M8</accession>
<reference evidence="3" key="1">
    <citation type="submission" date="2016-10" db="EMBL/GenBank/DDBJ databases">
        <authorList>
            <person name="Varghese N."/>
            <person name="Submissions S."/>
        </authorList>
    </citation>
    <scope>NUCLEOTIDE SEQUENCE [LARGE SCALE GENOMIC DNA]</scope>
    <source>
        <strain evidence="3">DSM 24450</strain>
    </source>
</reference>
<dbReference type="EMBL" id="FOZP01000001">
    <property type="protein sequence ID" value="SFS35388.1"/>
    <property type="molecule type" value="Genomic_DNA"/>
</dbReference>
<name>A0A1I6P5M8_9FLAO</name>
<dbReference type="STRING" id="593133.SAMN04488006_0910"/>
<dbReference type="CDD" id="cd00761">
    <property type="entry name" value="Glyco_tranf_GTA_type"/>
    <property type="match status" value="1"/>
</dbReference>
<dbReference type="OrthoDB" id="1493960at2"/>
<dbReference type="InterPro" id="IPR029044">
    <property type="entry name" value="Nucleotide-diphossugar_trans"/>
</dbReference>
<feature type="domain" description="Glycosyltransferase 2-like" evidence="1">
    <location>
        <begin position="4"/>
        <end position="139"/>
    </location>
</feature>
<protein>
    <submittedName>
        <fullName evidence="2">Glycosyltransferase, GT2 family</fullName>
    </submittedName>
</protein>
<keyword evidence="3" id="KW-1185">Reference proteome</keyword>
<keyword evidence="2" id="KW-0808">Transferase</keyword>